<reference evidence="2 3" key="1">
    <citation type="journal article" date="2017" name="Int. J. Parasitol.">
        <title>The genome of the protozoan parasite Cystoisospora suis and a reverse vaccinology approach to identify vaccine candidates.</title>
        <authorList>
            <person name="Palmieri N."/>
            <person name="Shrestha A."/>
            <person name="Ruttkowski B."/>
            <person name="Beck T."/>
            <person name="Vogl C."/>
            <person name="Tomley F."/>
            <person name="Blake D.P."/>
            <person name="Joachim A."/>
        </authorList>
    </citation>
    <scope>NUCLEOTIDE SEQUENCE [LARGE SCALE GENOMIC DNA]</scope>
    <source>
        <strain evidence="2 3">Wien I</strain>
    </source>
</reference>
<dbReference type="GeneID" id="94433585"/>
<comment type="caution">
    <text evidence="2">The sequence shown here is derived from an EMBL/GenBank/DDBJ whole genome shotgun (WGS) entry which is preliminary data.</text>
</comment>
<dbReference type="EMBL" id="MIGC01007017">
    <property type="protein sequence ID" value="PHJ15919.1"/>
    <property type="molecule type" value="Genomic_DNA"/>
</dbReference>
<sequence length="75" mass="8293">RSLASGDSAESPRRGRYLKKKGLDPVRSSTALLLVKSSWGNQTAVTRAPSRQRTWWGTGRTSRICLPVVQYGFAD</sequence>
<accession>A0A2C6KFL7</accession>
<dbReference type="Proteomes" id="UP000221165">
    <property type="component" value="Unassembled WGS sequence"/>
</dbReference>
<dbReference type="AlphaFoldDB" id="A0A2C6KFL7"/>
<feature type="non-terminal residue" evidence="2">
    <location>
        <position position="1"/>
    </location>
</feature>
<evidence type="ECO:0000313" key="3">
    <source>
        <dbReference type="Proteomes" id="UP000221165"/>
    </source>
</evidence>
<organism evidence="2 3">
    <name type="scientific">Cystoisospora suis</name>
    <dbReference type="NCBI Taxonomy" id="483139"/>
    <lineage>
        <taxon>Eukaryota</taxon>
        <taxon>Sar</taxon>
        <taxon>Alveolata</taxon>
        <taxon>Apicomplexa</taxon>
        <taxon>Conoidasida</taxon>
        <taxon>Coccidia</taxon>
        <taxon>Eucoccidiorida</taxon>
        <taxon>Eimeriorina</taxon>
        <taxon>Sarcocystidae</taxon>
        <taxon>Cystoisospora</taxon>
    </lineage>
</organism>
<dbReference type="RefSeq" id="XP_067917651.1">
    <property type="nucleotide sequence ID" value="XM_068070374.1"/>
</dbReference>
<protein>
    <submittedName>
        <fullName evidence="2">Uncharacterized protein</fullName>
    </submittedName>
</protein>
<evidence type="ECO:0000256" key="1">
    <source>
        <dbReference type="SAM" id="MobiDB-lite"/>
    </source>
</evidence>
<keyword evidence="3" id="KW-1185">Reference proteome</keyword>
<feature type="region of interest" description="Disordered" evidence="1">
    <location>
        <begin position="1"/>
        <end position="21"/>
    </location>
</feature>
<evidence type="ECO:0000313" key="2">
    <source>
        <dbReference type="EMBL" id="PHJ15919.1"/>
    </source>
</evidence>
<name>A0A2C6KFL7_9APIC</name>
<gene>
    <name evidence="2" type="ORF">CSUI_010269</name>
</gene>
<proteinExistence type="predicted"/>
<dbReference type="VEuPathDB" id="ToxoDB:CSUI_010269"/>